<dbReference type="Proteomes" id="UP000298416">
    <property type="component" value="Unassembled WGS sequence"/>
</dbReference>
<sequence>MDPSQLLFVLSISLAVASSVQAQGEGAAVAARQLWCVAKNNAEDAALQSALDWACGPGGANCGPIQNGGPCYDASDVARMASFSFNDYYVKNHNSGDDTCSFSNTAALTDLNPSYGNCKFTSRSGASSSGNFSGAVSDTADLSSSNSISIGFSVLTTDPQPQLDIGSIWSSMGFYVFSIHVPLSFGGLSAAAKILHQPILDPQTEVCILVAMLKVMNGTYLITHIKMLIMLNDCGAIALKFVDEVFSSSDLMILMIDLVRFFAAQAFFIFAIQTLELSIVLLLLKCPGKPQYDLTDFFRANKSSKQRSWLLASVLGLGILLSLVFITSYFAERLIGPKDVNNPFVKDILTSGWSSATACILVYSIITPLLEEVVYRGFLLTSLASTMNWQLAVAISSVVFSASHFSGDNFLQLLIVGLVLGCSYCWTGNLSASICIHSLYNALIMYLTFIS</sequence>
<dbReference type="Pfam" id="PF07983">
    <property type="entry name" value="X8"/>
    <property type="match status" value="1"/>
</dbReference>
<evidence type="ECO:0000256" key="9">
    <source>
        <dbReference type="SAM" id="Phobius"/>
    </source>
</evidence>
<dbReference type="PANTHER" id="PTHR43592">
    <property type="entry name" value="CAAX AMINO TERMINAL PROTEASE"/>
    <property type="match status" value="1"/>
</dbReference>
<dbReference type="GO" id="GO:0005886">
    <property type="term" value="C:plasma membrane"/>
    <property type="evidence" value="ECO:0007669"/>
    <property type="project" value="UniProtKB-SubCell"/>
</dbReference>
<comment type="caution">
    <text evidence="12">The sequence shown here is derived from an EMBL/GenBank/DDBJ whole genome shotgun (WGS) entry which is preliminary data.</text>
</comment>
<evidence type="ECO:0000256" key="8">
    <source>
        <dbReference type="ARBA" id="ARBA00023288"/>
    </source>
</evidence>
<protein>
    <recommendedName>
        <fullName evidence="11">X8 domain-containing protein</fullName>
    </recommendedName>
</protein>
<keyword evidence="3" id="KW-0336">GPI-anchor</keyword>
<dbReference type="FunFam" id="1.20.58.1040:FF:000001">
    <property type="entry name" value="Glucan endo-1,3-beta-glucosidase 4"/>
    <property type="match status" value="1"/>
</dbReference>
<keyword evidence="8" id="KW-0449">Lipoprotein</keyword>
<evidence type="ECO:0000313" key="13">
    <source>
        <dbReference type="Proteomes" id="UP000298416"/>
    </source>
</evidence>
<keyword evidence="9" id="KW-1133">Transmembrane helix</keyword>
<keyword evidence="7" id="KW-0325">Glycoprotein</keyword>
<feature type="transmembrane region" description="Helical" evidence="9">
    <location>
        <begin position="377"/>
        <end position="403"/>
    </location>
</feature>
<evidence type="ECO:0000256" key="5">
    <source>
        <dbReference type="ARBA" id="ARBA00023136"/>
    </source>
</evidence>
<feature type="domain" description="X8" evidence="11">
    <location>
        <begin position="34"/>
        <end position="120"/>
    </location>
</feature>
<dbReference type="GO" id="GO:0004175">
    <property type="term" value="F:endopeptidase activity"/>
    <property type="evidence" value="ECO:0007669"/>
    <property type="project" value="UniProtKB-ARBA"/>
</dbReference>
<dbReference type="SMART" id="SM00768">
    <property type="entry name" value="X8"/>
    <property type="match status" value="1"/>
</dbReference>
<dbReference type="InterPro" id="IPR003675">
    <property type="entry name" value="Rce1/LyrA-like_dom"/>
</dbReference>
<keyword evidence="2" id="KW-1003">Cell membrane</keyword>
<dbReference type="PANTHER" id="PTHR43592:SF4">
    <property type="entry name" value="CAAX AMINO TERMINAL PROTEASE FAMILY PROTEIN"/>
    <property type="match status" value="1"/>
</dbReference>
<keyword evidence="4 10" id="KW-0732">Signal</keyword>
<organism evidence="12">
    <name type="scientific">Salvia splendens</name>
    <name type="common">Scarlet sage</name>
    <dbReference type="NCBI Taxonomy" id="180675"/>
    <lineage>
        <taxon>Eukaryota</taxon>
        <taxon>Viridiplantae</taxon>
        <taxon>Streptophyta</taxon>
        <taxon>Embryophyta</taxon>
        <taxon>Tracheophyta</taxon>
        <taxon>Spermatophyta</taxon>
        <taxon>Magnoliopsida</taxon>
        <taxon>eudicotyledons</taxon>
        <taxon>Gunneridae</taxon>
        <taxon>Pentapetalae</taxon>
        <taxon>asterids</taxon>
        <taxon>lamiids</taxon>
        <taxon>Lamiales</taxon>
        <taxon>Lamiaceae</taxon>
        <taxon>Nepetoideae</taxon>
        <taxon>Mentheae</taxon>
        <taxon>Salviinae</taxon>
        <taxon>Salvia</taxon>
        <taxon>Salvia subgen. Calosphace</taxon>
        <taxon>core Calosphace</taxon>
    </lineage>
</organism>
<feature type="signal peptide" evidence="10">
    <location>
        <begin position="1"/>
        <end position="22"/>
    </location>
</feature>
<dbReference type="GO" id="GO:0009506">
    <property type="term" value="C:plasmodesma"/>
    <property type="evidence" value="ECO:0007669"/>
    <property type="project" value="UniProtKB-ARBA"/>
</dbReference>
<keyword evidence="6" id="KW-1015">Disulfide bond</keyword>
<evidence type="ECO:0000313" key="12">
    <source>
        <dbReference type="EMBL" id="KAG6423697.1"/>
    </source>
</evidence>
<reference evidence="12" key="1">
    <citation type="submission" date="2018-01" db="EMBL/GenBank/DDBJ databases">
        <authorList>
            <person name="Mao J.F."/>
        </authorList>
    </citation>
    <scope>NUCLEOTIDE SEQUENCE</scope>
    <source>
        <strain evidence="12">Huo1</strain>
        <tissue evidence="12">Leaf</tissue>
    </source>
</reference>
<dbReference type="Gene3D" id="1.20.58.1040">
    <property type="match status" value="1"/>
</dbReference>
<evidence type="ECO:0000259" key="11">
    <source>
        <dbReference type="SMART" id="SM00768"/>
    </source>
</evidence>
<evidence type="ECO:0000256" key="10">
    <source>
        <dbReference type="SAM" id="SignalP"/>
    </source>
</evidence>
<dbReference type="EMBL" id="PNBA02000005">
    <property type="protein sequence ID" value="KAG6423697.1"/>
    <property type="molecule type" value="Genomic_DNA"/>
</dbReference>
<dbReference type="InterPro" id="IPR012946">
    <property type="entry name" value="X8"/>
</dbReference>
<evidence type="ECO:0000256" key="2">
    <source>
        <dbReference type="ARBA" id="ARBA00022475"/>
    </source>
</evidence>
<comment type="subcellular location">
    <subcellularLocation>
        <location evidence="1">Cell membrane</location>
        <topology evidence="1">Lipid-anchor</topology>
        <topology evidence="1">GPI-anchor</topology>
    </subcellularLocation>
</comment>
<keyword evidence="9" id="KW-0812">Transmembrane</keyword>
<feature type="transmembrane region" description="Helical" evidence="9">
    <location>
        <begin position="309"/>
        <end position="331"/>
    </location>
</feature>
<proteinExistence type="predicted"/>
<evidence type="ECO:0000256" key="7">
    <source>
        <dbReference type="ARBA" id="ARBA00023180"/>
    </source>
</evidence>
<feature type="transmembrane region" description="Helical" evidence="9">
    <location>
        <begin position="351"/>
        <end position="370"/>
    </location>
</feature>
<keyword evidence="13" id="KW-1185">Reference proteome</keyword>
<feature type="chain" id="PRO_5036462992" description="X8 domain-containing protein" evidence="10">
    <location>
        <begin position="23"/>
        <end position="451"/>
    </location>
</feature>
<dbReference type="Pfam" id="PF02517">
    <property type="entry name" value="Rce1-like"/>
    <property type="match status" value="1"/>
</dbReference>
<reference evidence="12" key="2">
    <citation type="submission" date="2020-08" db="EMBL/GenBank/DDBJ databases">
        <title>Plant Genome Project.</title>
        <authorList>
            <person name="Zhang R.-G."/>
        </authorList>
    </citation>
    <scope>NUCLEOTIDE SEQUENCE</scope>
    <source>
        <strain evidence="12">Huo1</strain>
        <tissue evidence="12">Leaf</tissue>
    </source>
</reference>
<evidence type="ECO:0000256" key="3">
    <source>
        <dbReference type="ARBA" id="ARBA00022622"/>
    </source>
</evidence>
<keyword evidence="5 9" id="KW-0472">Membrane</keyword>
<evidence type="ECO:0000256" key="4">
    <source>
        <dbReference type="ARBA" id="ARBA00022729"/>
    </source>
</evidence>
<feature type="transmembrane region" description="Helical" evidence="9">
    <location>
        <begin position="261"/>
        <end position="284"/>
    </location>
</feature>
<dbReference type="GO" id="GO:0080120">
    <property type="term" value="P:CAAX-box protein maturation"/>
    <property type="evidence" value="ECO:0007669"/>
    <property type="project" value="UniProtKB-ARBA"/>
</dbReference>
<dbReference type="AlphaFoldDB" id="A0A8X8Y421"/>
<feature type="transmembrane region" description="Helical" evidence="9">
    <location>
        <begin position="409"/>
        <end position="427"/>
    </location>
</feature>
<evidence type="ECO:0000256" key="6">
    <source>
        <dbReference type="ARBA" id="ARBA00023157"/>
    </source>
</evidence>
<gene>
    <name evidence="12" type="ORF">SASPL_114100</name>
</gene>
<name>A0A8X8Y421_SALSN</name>
<accession>A0A8X8Y421</accession>
<evidence type="ECO:0000256" key="1">
    <source>
        <dbReference type="ARBA" id="ARBA00004609"/>
    </source>
</evidence>
<dbReference type="GO" id="GO:0098552">
    <property type="term" value="C:side of membrane"/>
    <property type="evidence" value="ECO:0007669"/>
    <property type="project" value="UniProtKB-KW"/>
</dbReference>